<sequence length="155" mass="17213">MQIPHDGYVLVADGQKMLFFRNEGDAAYPNLEVVSATEQQNAKTADQGTDEPGRSAAGVAARYSANTAKAGRSAYSETDFHKLEEQRFAEDAAEMLKRRALANEFESLLIVAPPTTLGELRRHYHSEVERRLVGEIPKDLTNHPVDQIEKIISES</sequence>
<proteinExistence type="predicted"/>
<protein>
    <recommendedName>
        <fullName evidence="3">Host attachment protein</fullName>
    </recommendedName>
</protein>
<dbReference type="Proteomes" id="UP000033202">
    <property type="component" value="Unassembled WGS sequence"/>
</dbReference>
<comment type="caution">
    <text evidence="1">The sequence shown here is derived from an EMBL/GenBank/DDBJ whole genome shotgun (WGS) entry which is preliminary data.</text>
</comment>
<organism evidence="1 2">
    <name type="scientific">Sphingomonas changbaiensis NBRC 104936</name>
    <dbReference type="NCBI Taxonomy" id="1219043"/>
    <lineage>
        <taxon>Bacteria</taxon>
        <taxon>Pseudomonadati</taxon>
        <taxon>Pseudomonadota</taxon>
        <taxon>Alphaproteobacteria</taxon>
        <taxon>Sphingomonadales</taxon>
        <taxon>Sphingomonadaceae</taxon>
        <taxon>Sphingomonas</taxon>
    </lineage>
</organism>
<dbReference type="InterPro" id="IPR041374">
    <property type="entry name" value="BaeRF_family12"/>
</dbReference>
<dbReference type="EMBL" id="BBWU01000010">
    <property type="protein sequence ID" value="GAO38256.1"/>
    <property type="molecule type" value="Genomic_DNA"/>
</dbReference>
<evidence type="ECO:0000313" key="2">
    <source>
        <dbReference type="Proteomes" id="UP000033202"/>
    </source>
</evidence>
<dbReference type="OrthoDB" id="9812459at2"/>
<accession>A0A0E9MLF7</accession>
<dbReference type="Pfam" id="PF18856">
    <property type="entry name" value="baeRF_family12"/>
    <property type="match status" value="1"/>
</dbReference>
<keyword evidence="2" id="KW-1185">Reference proteome</keyword>
<evidence type="ECO:0008006" key="3">
    <source>
        <dbReference type="Google" id="ProtNLM"/>
    </source>
</evidence>
<evidence type="ECO:0000313" key="1">
    <source>
        <dbReference type="EMBL" id="GAO38256.1"/>
    </source>
</evidence>
<dbReference type="STRING" id="1219043.SCH01S_10_00660"/>
<reference evidence="1 2" key="1">
    <citation type="submission" date="2015-04" db="EMBL/GenBank/DDBJ databases">
        <title>Whole genome shotgun sequence of Sphingomonas changbaiensis NBRC 104936.</title>
        <authorList>
            <person name="Katano-Makiyama Y."/>
            <person name="Hosoyama A."/>
            <person name="Hashimoto M."/>
            <person name="Noguchi M."/>
            <person name="Tsuchikane K."/>
            <person name="Ohji S."/>
            <person name="Yamazoe A."/>
            <person name="Ichikawa N."/>
            <person name="Kimura A."/>
            <person name="Fujita N."/>
        </authorList>
    </citation>
    <scope>NUCLEOTIDE SEQUENCE [LARGE SCALE GENOMIC DNA]</scope>
    <source>
        <strain evidence="1 2">NBRC 104936</strain>
    </source>
</reference>
<dbReference type="AlphaFoldDB" id="A0A0E9MLF7"/>
<name>A0A0E9MLF7_9SPHN</name>
<gene>
    <name evidence="1" type="ORF">SCH01S_10_00660</name>
</gene>
<dbReference type="RefSeq" id="WP_046347110.1">
    <property type="nucleotide sequence ID" value="NZ_BBWU01000010.1"/>
</dbReference>